<dbReference type="InterPro" id="IPR003812">
    <property type="entry name" value="Fido"/>
</dbReference>
<dbReference type="Gene3D" id="1.10.3290.10">
    <property type="entry name" value="Fido-like domain"/>
    <property type="match status" value="1"/>
</dbReference>
<protein>
    <recommendedName>
        <fullName evidence="3">Fido domain-containing protein</fullName>
    </recommendedName>
</protein>
<sequence length="407" mass="47435">MYEQLSKLFYKEPEKYEFEYSRRISSYGTVRLPFNIKPLKSNQEFSCFYVNHSELDFFHDQVLKQSKLIQEKINALPDIAIAQYIKSKLIDELLSTNEIEGIRSTKAEMKTVIEVVVKKDNSKKKIRHYSLMKTYFNLISEKNDDIQNLEQIRNIYNELVETEIKKDDKLDGELFRKGSVDIVTSAEKVIHKGVYPESSILAHLSNLINYLNEHPSPMLYKIAVAHYYFGYIHPFYDGNGRTSRYISSMYLINELDKLTALSLSYSTNKMKPIYYDAFTVSNDPKNKGELTYFCKTFFEIIHNAQSDILADLSYKSNKMDQLVELISHLDLSNELSRDVLFIAGQHDIFGIEGTGISRHELSEAKDTTEYKIGKEIKELDKLGYIKYIKRNPIEITISDDLHEKLYL</sequence>
<dbReference type="PATRIC" id="fig|1348973.3.peg.3848"/>
<evidence type="ECO:0000313" key="5">
    <source>
        <dbReference type="Proteomes" id="UP000027936"/>
    </source>
</evidence>
<reference evidence="4 5" key="1">
    <citation type="submission" date="2014-04" db="EMBL/GenBank/DDBJ databases">
        <title>Draft genome sequence of Bacillus azotoformans MEV2011, a (co-) denitrifying strain unable to grow in the presence of oxygen.</title>
        <authorList>
            <person name="Nielsen M."/>
            <person name="Schreiber L."/>
            <person name="Finster K."/>
            <person name="Schramm A."/>
        </authorList>
    </citation>
    <scope>NUCLEOTIDE SEQUENCE [LARGE SCALE GENOMIC DNA]</scope>
    <source>
        <strain evidence="4 5">MEV2011</strain>
    </source>
</reference>
<feature type="binding site" evidence="2">
    <location>
        <begin position="237"/>
        <end position="244"/>
    </location>
    <ligand>
        <name>ATP</name>
        <dbReference type="ChEBI" id="CHEBI:30616"/>
    </ligand>
</feature>
<evidence type="ECO:0000259" key="3">
    <source>
        <dbReference type="PROSITE" id="PS51459"/>
    </source>
</evidence>
<feature type="domain" description="Fido" evidence="3">
    <location>
        <begin position="147"/>
        <end position="296"/>
    </location>
</feature>
<dbReference type="Pfam" id="PF02661">
    <property type="entry name" value="Fic"/>
    <property type="match status" value="1"/>
</dbReference>
<dbReference type="RefSeq" id="WP_051678306.1">
    <property type="nucleotide sequence ID" value="NZ_JJRY01000021.1"/>
</dbReference>
<evidence type="ECO:0000256" key="2">
    <source>
        <dbReference type="PIRSR" id="PIRSR640198-2"/>
    </source>
</evidence>
<dbReference type="GO" id="GO:0005524">
    <property type="term" value="F:ATP binding"/>
    <property type="evidence" value="ECO:0007669"/>
    <property type="project" value="UniProtKB-KW"/>
</dbReference>
<accession>A0A072NIZ1</accession>
<organism evidence="4 5">
    <name type="scientific">Schinkia azotoformans MEV2011</name>
    <dbReference type="NCBI Taxonomy" id="1348973"/>
    <lineage>
        <taxon>Bacteria</taxon>
        <taxon>Bacillati</taxon>
        <taxon>Bacillota</taxon>
        <taxon>Bacilli</taxon>
        <taxon>Bacillales</taxon>
        <taxon>Bacillaceae</taxon>
        <taxon>Calidifontibacillus/Schinkia group</taxon>
        <taxon>Schinkia</taxon>
    </lineage>
</organism>
<dbReference type="EMBL" id="JJRY01000021">
    <property type="protein sequence ID" value="KEF36878.1"/>
    <property type="molecule type" value="Genomic_DNA"/>
</dbReference>
<dbReference type="PANTHER" id="PTHR13504:SF40">
    <property type="entry name" value="FIDO DOMAIN-CONTAINING PROTEIN"/>
    <property type="match status" value="1"/>
</dbReference>
<keyword evidence="2" id="KW-0547">Nucleotide-binding</keyword>
<comment type="caution">
    <text evidence="4">The sequence shown here is derived from an EMBL/GenBank/DDBJ whole genome shotgun (WGS) entry which is preliminary data.</text>
</comment>
<dbReference type="AlphaFoldDB" id="A0A072NIZ1"/>
<dbReference type="Proteomes" id="UP000027936">
    <property type="component" value="Unassembled WGS sequence"/>
</dbReference>
<dbReference type="OrthoDB" id="9813719at2"/>
<gene>
    <name evidence="4" type="ORF">M670_03960</name>
</gene>
<evidence type="ECO:0000256" key="1">
    <source>
        <dbReference type="PIRSR" id="PIRSR640198-1"/>
    </source>
</evidence>
<dbReference type="PANTHER" id="PTHR13504">
    <property type="entry name" value="FIDO DOMAIN-CONTAINING PROTEIN DDB_G0283145"/>
    <property type="match status" value="1"/>
</dbReference>
<dbReference type="SUPFAM" id="SSF140931">
    <property type="entry name" value="Fic-like"/>
    <property type="match status" value="1"/>
</dbReference>
<proteinExistence type="predicted"/>
<dbReference type="InterPro" id="IPR040198">
    <property type="entry name" value="Fido_containing"/>
</dbReference>
<keyword evidence="2" id="KW-0067">ATP-binding</keyword>
<dbReference type="PROSITE" id="PS51459">
    <property type="entry name" value="FIDO"/>
    <property type="match status" value="1"/>
</dbReference>
<name>A0A072NIZ1_SCHAZ</name>
<evidence type="ECO:0000313" key="4">
    <source>
        <dbReference type="EMBL" id="KEF36878.1"/>
    </source>
</evidence>
<dbReference type="InterPro" id="IPR036597">
    <property type="entry name" value="Fido-like_dom_sf"/>
</dbReference>
<feature type="active site" evidence="1">
    <location>
        <position position="233"/>
    </location>
</feature>